<feature type="non-terminal residue" evidence="1">
    <location>
        <position position="1"/>
    </location>
</feature>
<reference evidence="1" key="1">
    <citation type="submission" date="2014-05" db="EMBL/GenBank/DDBJ databases">
        <authorList>
            <person name="Chronopoulou M."/>
        </authorList>
    </citation>
    <scope>NUCLEOTIDE SEQUENCE</scope>
    <source>
        <tissue evidence="1">Whole organism</tissue>
    </source>
</reference>
<sequence length="42" mass="4886">AFSLYGDVISPTTRALFILPKQCHWRRENVDIRVVKIDPSSR</sequence>
<protein>
    <submittedName>
        <fullName evidence="1">Uncharacterized protein</fullName>
    </submittedName>
</protein>
<accession>A0A0K2U164</accession>
<name>A0A0K2U164_LEPSM</name>
<evidence type="ECO:0000313" key="1">
    <source>
        <dbReference type="EMBL" id="CDW31835.1"/>
    </source>
</evidence>
<organism evidence="1">
    <name type="scientific">Lepeophtheirus salmonis</name>
    <name type="common">Salmon louse</name>
    <name type="synonym">Caligus salmonis</name>
    <dbReference type="NCBI Taxonomy" id="72036"/>
    <lineage>
        <taxon>Eukaryota</taxon>
        <taxon>Metazoa</taxon>
        <taxon>Ecdysozoa</taxon>
        <taxon>Arthropoda</taxon>
        <taxon>Crustacea</taxon>
        <taxon>Multicrustacea</taxon>
        <taxon>Hexanauplia</taxon>
        <taxon>Copepoda</taxon>
        <taxon>Siphonostomatoida</taxon>
        <taxon>Caligidae</taxon>
        <taxon>Lepeophtheirus</taxon>
    </lineage>
</organism>
<dbReference type="EMBL" id="HACA01014474">
    <property type="protein sequence ID" value="CDW31835.1"/>
    <property type="molecule type" value="Transcribed_RNA"/>
</dbReference>
<dbReference type="AlphaFoldDB" id="A0A0K2U164"/>
<proteinExistence type="predicted"/>